<proteinExistence type="predicted"/>
<evidence type="ECO:0008006" key="4">
    <source>
        <dbReference type="Google" id="ProtNLM"/>
    </source>
</evidence>
<evidence type="ECO:0000313" key="3">
    <source>
        <dbReference type="Proteomes" id="UP000683507"/>
    </source>
</evidence>
<dbReference type="SUPFAM" id="SSF52833">
    <property type="entry name" value="Thioredoxin-like"/>
    <property type="match status" value="1"/>
</dbReference>
<evidence type="ECO:0000256" key="1">
    <source>
        <dbReference type="SAM" id="Phobius"/>
    </source>
</evidence>
<reference evidence="2" key="1">
    <citation type="submission" date="2021-04" db="EMBL/GenBank/DDBJ databases">
        <authorList>
            <person name="Rodrigo-Torres L."/>
            <person name="Arahal R. D."/>
            <person name="Lucena T."/>
        </authorList>
    </citation>
    <scope>NUCLEOTIDE SEQUENCE</scope>
    <source>
        <strain evidence="2">AS29M-1</strain>
    </source>
</reference>
<keyword evidence="1" id="KW-0812">Transmembrane</keyword>
<name>A0A916JJU0_9FLAO</name>
<protein>
    <recommendedName>
        <fullName evidence="4">SCO family protein</fullName>
    </recommendedName>
</protein>
<dbReference type="AlphaFoldDB" id="A0A916JJU0"/>
<gene>
    <name evidence="2" type="ORF">CRYO30217_00496</name>
</gene>
<sequence>MSKKERSLISKILLFAGMFGFPAFFILFFALGKQNFEYLLYYGDHKVVTKTVDGEEIQDTIYYKVPQFKFDTPDGGMITNSDFKDKILVVNFIQMDCPNKCNLDFFAFKRFVADEVIANDGFKDVEIISCVLDSGVTNERILEFIDFHEINTDRWHIVTGNMGQIYDTDMKTQNPWQAEDVDYGYPKVAHIMTLLLDQERHIRGKYITPQTSENKRVTKEISILLREQEENGGV</sequence>
<dbReference type="InterPro" id="IPR036249">
    <property type="entry name" value="Thioredoxin-like_sf"/>
</dbReference>
<keyword evidence="1" id="KW-1133">Transmembrane helix</keyword>
<dbReference type="EMBL" id="OU015584">
    <property type="protein sequence ID" value="CAG5077841.1"/>
    <property type="molecule type" value="Genomic_DNA"/>
</dbReference>
<evidence type="ECO:0000313" key="2">
    <source>
        <dbReference type="EMBL" id="CAG5077841.1"/>
    </source>
</evidence>
<dbReference type="Proteomes" id="UP000683507">
    <property type="component" value="Chromosome"/>
</dbReference>
<dbReference type="RefSeq" id="WP_258540728.1">
    <property type="nucleotide sequence ID" value="NZ_OU015584.1"/>
</dbReference>
<organism evidence="2 3">
    <name type="scientific">Parvicella tangerina</name>
    <dbReference type="NCBI Taxonomy" id="2829795"/>
    <lineage>
        <taxon>Bacteria</taxon>
        <taxon>Pseudomonadati</taxon>
        <taxon>Bacteroidota</taxon>
        <taxon>Flavobacteriia</taxon>
        <taxon>Flavobacteriales</taxon>
        <taxon>Parvicellaceae</taxon>
        <taxon>Parvicella</taxon>
    </lineage>
</organism>
<dbReference type="Gene3D" id="3.40.30.10">
    <property type="entry name" value="Glutaredoxin"/>
    <property type="match status" value="1"/>
</dbReference>
<feature type="transmembrane region" description="Helical" evidence="1">
    <location>
        <begin position="12"/>
        <end position="31"/>
    </location>
</feature>
<keyword evidence="1" id="KW-0472">Membrane</keyword>
<accession>A0A916JJU0</accession>
<keyword evidence="3" id="KW-1185">Reference proteome</keyword>
<dbReference type="KEGG" id="ptan:CRYO30217_00496"/>